<proteinExistence type="predicted"/>
<dbReference type="GO" id="GO:0030151">
    <property type="term" value="F:molybdenum ion binding"/>
    <property type="evidence" value="ECO:0007669"/>
    <property type="project" value="InterPro"/>
</dbReference>
<name>A0A839HIP3_9BURK</name>
<keyword evidence="2" id="KW-0500">Molybdenum</keyword>
<dbReference type="Pfam" id="PF03404">
    <property type="entry name" value="Mo-co_dimer"/>
    <property type="match status" value="1"/>
</dbReference>
<dbReference type="SUPFAM" id="SSF81296">
    <property type="entry name" value="E set domains"/>
    <property type="match status" value="1"/>
</dbReference>
<evidence type="ECO:0000259" key="6">
    <source>
        <dbReference type="Pfam" id="PF03404"/>
    </source>
</evidence>
<dbReference type="InterPro" id="IPR000572">
    <property type="entry name" value="OxRdtase_Mopterin-bd_dom"/>
</dbReference>
<feature type="domain" description="Moybdenum cofactor oxidoreductase dimerisation" evidence="6">
    <location>
        <begin position="287"/>
        <end position="397"/>
    </location>
</feature>
<keyword evidence="3" id="KW-0479">Metal-binding</keyword>
<evidence type="ECO:0000259" key="5">
    <source>
        <dbReference type="Pfam" id="PF00174"/>
    </source>
</evidence>
<dbReference type="AlphaFoldDB" id="A0A839HIP3"/>
<comment type="caution">
    <text evidence="7">The sequence shown here is derived from an EMBL/GenBank/DDBJ whole genome shotgun (WGS) entry which is preliminary data.</text>
</comment>
<dbReference type="GO" id="GO:0050310">
    <property type="term" value="F:sulfite dehydrogenase activity"/>
    <property type="evidence" value="ECO:0007669"/>
    <property type="project" value="UniProtKB-EC"/>
</dbReference>
<dbReference type="Gene3D" id="2.60.40.650">
    <property type="match status" value="1"/>
</dbReference>
<dbReference type="NCBIfam" id="TIGR04555">
    <property type="entry name" value="sulfite_DH_soxC"/>
    <property type="match status" value="1"/>
</dbReference>
<dbReference type="SUPFAM" id="SSF56524">
    <property type="entry name" value="Oxidoreductase molybdopterin-binding domain"/>
    <property type="match status" value="1"/>
</dbReference>
<dbReference type="GO" id="GO:0043546">
    <property type="term" value="F:molybdopterin cofactor binding"/>
    <property type="evidence" value="ECO:0007669"/>
    <property type="project" value="TreeGrafter"/>
</dbReference>
<dbReference type="PRINTS" id="PR00407">
    <property type="entry name" value="EUMOPTERIN"/>
</dbReference>
<evidence type="ECO:0000256" key="1">
    <source>
        <dbReference type="ARBA" id="ARBA00001924"/>
    </source>
</evidence>
<accession>A0A839HIP3</accession>
<comment type="cofactor">
    <cofactor evidence="1">
        <name>Mo-molybdopterin</name>
        <dbReference type="ChEBI" id="CHEBI:71302"/>
    </cofactor>
</comment>
<gene>
    <name evidence="7" type="primary">soxC</name>
    <name evidence="7" type="ORF">H4F90_09445</name>
</gene>
<sequence>MPRPSALPPADPVPHAPAPRRRFLQGAAAWMAAAGPTAAAVDAPDAAGAQPFSPYGQPAPAEAGVQRRIGLNHRGLDTNGAAWTPLEQLDGTITPNGLHFVRNHGGTPRIDPAQHRLRLIGRVRQPLQWSVEALLRYPRRAQQAFLECAGNSSAGWFEEPVQRPAGLVHGLLSGAEWAGVPLALLLDEAGVDPQAGWLVATGGDAGAMHVSVPMALARERGLIGLFQNGERLRPENGHPMRLVLPGLKGVLWVKWLSTLEASDQPAMARNETARYTEPLPDGRVRQFAMRMDVKSLITSPSHGQTLPGPGVHEIRGLAWSGHGAIRRVEVSVDGGKHWTEAPLDAPAQAHALSRFRLPWRWDGQPALLQSRATDDRGRVQPSREALLATRGRGGFYHYNAIVSWAVAPHGAVLHSYGQDAFDAF</sequence>
<dbReference type="Pfam" id="PF00174">
    <property type="entry name" value="Oxidored_molyb"/>
    <property type="match status" value="1"/>
</dbReference>
<dbReference type="InterPro" id="IPR030835">
    <property type="entry name" value="Sulfite_DH_SoxC"/>
</dbReference>
<evidence type="ECO:0000256" key="3">
    <source>
        <dbReference type="ARBA" id="ARBA00022723"/>
    </source>
</evidence>
<evidence type="ECO:0000256" key="4">
    <source>
        <dbReference type="ARBA" id="ARBA00023002"/>
    </source>
</evidence>
<dbReference type="GO" id="GO:0020037">
    <property type="term" value="F:heme binding"/>
    <property type="evidence" value="ECO:0007669"/>
    <property type="project" value="TreeGrafter"/>
</dbReference>
<protein>
    <submittedName>
        <fullName evidence="7">Sulfite dehydrogenase</fullName>
        <ecNumber evidence="7">1.8.2.1</ecNumber>
    </submittedName>
</protein>
<dbReference type="InterPro" id="IPR008335">
    <property type="entry name" value="Mopterin_OxRdtase_euk"/>
</dbReference>
<reference evidence="7 8" key="1">
    <citation type="submission" date="2020-08" db="EMBL/GenBank/DDBJ databases">
        <title>Aquariorum lacteus gen. nov., sp. nov., a new member of the family Comamonadaceae, isolated from freshwater aquarium.</title>
        <authorList>
            <person name="Chun S.-J."/>
        </authorList>
    </citation>
    <scope>NUCLEOTIDE SEQUENCE [LARGE SCALE GENOMIC DNA]</scope>
    <source>
        <strain evidence="7 8">SJAQ100</strain>
    </source>
</reference>
<dbReference type="GO" id="GO:0006790">
    <property type="term" value="P:sulfur compound metabolic process"/>
    <property type="evidence" value="ECO:0007669"/>
    <property type="project" value="TreeGrafter"/>
</dbReference>
<dbReference type="InterPro" id="IPR036374">
    <property type="entry name" value="OxRdtase_Mopterin-bd_sf"/>
</dbReference>
<dbReference type="EC" id="1.8.2.1" evidence="7"/>
<evidence type="ECO:0000256" key="2">
    <source>
        <dbReference type="ARBA" id="ARBA00022505"/>
    </source>
</evidence>
<dbReference type="InterPro" id="IPR006311">
    <property type="entry name" value="TAT_signal"/>
</dbReference>
<dbReference type="InterPro" id="IPR005066">
    <property type="entry name" value="MoCF_OxRdtse_dimer"/>
</dbReference>
<dbReference type="Gene3D" id="3.90.420.10">
    <property type="entry name" value="Oxidoreductase, molybdopterin-binding domain"/>
    <property type="match status" value="1"/>
</dbReference>
<organism evidence="7 8">
    <name type="scientific">Aquariibacter albus</name>
    <dbReference type="NCBI Taxonomy" id="2759899"/>
    <lineage>
        <taxon>Bacteria</taxon>
        <taxon>Pseudomonadati</taxon>
        <taxon>Pseudomonadota</taxon>
        <taxon>Betaproteobacteria</taxon>
        <taxon>Burkholderiales</taxon>
        <taxon>Sphaerotilaceae</taxon>
        <taxon>Aquariibacter</taxon>
    </lineage>
</organism>
<feature type="domain" description="Oxidoreductase molybdopterin-binding" evidence="5">
    <location>
        <begin position="104"/>
        <end position="267"/>
    </location>
</feature>
<dbReference type="InterPro" id="IPR014756">
    <property type="entry name" value="Ig_E-set"/>
</dbReference>
<dbReference type="EMBL" id="JACIVI010000003">
    <property type="protein sequence ID" value="MBB1162205.1"/>
    <property type="molecule type" value="Genomic_DNA"/>
</dbReference>
<dbReference type="PANTHER" id="PTHR19372">
    <property type="entry name" value="SULFITE REDUCTASE"/>
    <property type="match status" value="1"/>
</dbReference>
<dbReference type="PANTHER" id="PTHR19372:SF7">
    <property type="entry name" value="SULFITE OXIDASE, MITOCHONDRIAL"/>
    <property type="match status" value="1"/>
</dbReference>
<dbReference type="Proteomes" id="UP000586093">
    <property type="component" value="Unassembled WGS sequence"/>
</dbReference>
<dbReference type="PROSITE" id="PS51318">
    <property type="entry name" value="TAT"/>
    <property type="match status" value="1"/>
</dbReference>
<evidence type="ECO:0000313" key="7">
    <source>
        <dbReference type="EMBL" id="MBB1162205.1"/>
    </source>
</evidence>
<evidence type="ECO:0000313" key="8">
    <source>
        <dbReference type="Proteomes" id="UP000586093"/>
    </source>
</evidence>
<keyword evidence="8" id="KW-1185">Reference proteome</keyword>
<dbReference type="GO" id="GO:0008482">
    <property type="term" value="F:sulfite oxidase activity"/>
    <property type="evidence" value="ECO:0007669"/>
    <property type="project" value="TreeGrafter"/>
</dbReference>
<dbReference type="RefSeq" id="WP_182663903.1">
    <property type="nucleotide sequence ID" value="NZ_JACIVI010000003.1"/>
</dbReference>
<keyword evidence="4 7" id="KW-0560">Oxidoreductase</keyword>